<feature type="transmembrane region" description="Helical" evidence="10">
    <location>
        <begin position="96"/>
        <end position="116"/>
    </location>
</feature>
<sequence length="255" mass="26334">MAAAYNVPLGGALFAIEVLLGTMSLTNVLAAVITSFVAVAVSWSMLPNVPTFNVAQLSITPSLLLWAALAGPILGAASAGYVRFIGWSETGKPKSYMVILGPIIVFSILGIVSVRFPEVLGNGKNVVQEAFGSQLGPGLLCWLLVLRPLATAMCLKSGAPGGLFTPTMTFGALLGGLLGEGWRYVSPATSKDSYAIVGAGAMLASASQGPLSSVVFMLELTNHTDALIVPLLIAVAGATLMARKLDVHSIYSIRG</sequence>
<evidence type="ECO:0000256" key="2">
    <source>
        <dbReference type="ARBA" id="ARBA00022448"/>
    </source>
</evidence>
<dbReference type="AlphaFoldDB" id="A0A239HGH7"/>
<dbReference type="InterPro" id="IPR014743">
    <property type="entry name" value="Cl-channel_core"/>
</dbReference>
<gene>
    <name evidence="11" type="ORF">SAMN05421770_102395</name>
</gene>
<keyword evidence="9" id="KW-0407">Ion channel</keyword>
<dbReference type="Proteomes" id="UP000198356">
    <property type="component" value="Unassembled WGS sequence"/>
</dbReference>
<evidence type="ECO:0000256" key="8">
    <source>
        <dbReference type="ARBA" id="ARBA00023214"/>
    </source>
</evidence>
<dbReference type="Pfam" id="PF00654">
    <property type="entry name" value="Voltage_CLC"/>
    <property type="match status" value="1"/>
</dbReference>
<dbReference type="InterPro" id="IPR050368">
    <property type="entry name" value="ClC-type_chloride_channel"/>
</dbReference>
<dbReference type="GO" id="GO:0034707">
    <property type="term" value="C:chloride channel complex"/>
    <property type="evidence" value="ECO:0007669"/>
    <property type="project" value="UniProtKB-KW"/>
</dbReference>
<evidence type="ECO:0000313" key="12">
    <source>
        <dbReference type="Proteomes" id="UP000198356"/>
    </source>
</evidence>
<accession>A0A239HGH7</accession>
<keyword evidence="8" id="KW-0868">Chloride</keyword>
<dbReference type="PANTHER" id="PTHR43427:SF6">
    <property type="entry name" value="CHLORIDE CHANNEL PROTEIN CLC-E"/>
    <property type="match status" value="1"/>
</dbReference>
<feature type="transmembrane region" description="Helical" evidence="10">
    <location>
        <begin position="194"/>
        <end position="218"/>
    </location>
</feature>
<dbReference type="InterPro" id="IPR001807">
    <property type="entry name" value="ClC"/>
</dbReference>
<evidence type="ECO:0000256" key="4">
    <source>
        <dbReference type="ARBA" id="ARBA00022989"/>
    </source>
</evidence>
<evidence type="ECO:0000313" key="11">
    <source>
        <dbReference type="EMBL" id="SNS80509.1"/>
    </source>
</evidence>
<evidence type="ECO:0000256" key="1">
    <source>
        <dbReference type="ARBA" id="ARBA00004141"/>
    </source>
</evidence>
<keyword evidence="3 10" id="KW-0812">Transmembrane</keyword>
<dbReference type="EMBL" id="FZOU01000002">
    <property type="protein sequence ID" value="SNS80509.1"/>
    <property type="molecule type" value="Genomic_DNA"/>
</dbReference>
<dbReference type="GO" id="GO:0005254">
    <property type="term" value="F:chloride channel activity"/>
    <property type="evidence" value="ECO:0007669"/>
    <property type="project" value="UniProtKB-KW"/>
</dbReference>
<evidence type="ECO:0000256" key="10">
    <source>
        <dbReference type="SAM" id="Phobius"/>
    </source>
</evidence>
<feature type="transmembrane region" description="Helical" evidence="10">
    <location>
        <begin position="224"/>
        <end position="242"/>
    </location>
</feature>
<keyword evidence="4 10" id="KW-1133">Transmembrane helix</keyword>
<dbReference type="PRINTS" id="PR00762">
    <property type="entry name" value="CLCHANNEL"/>
</dbReference>
<keyword evidence="5" id="KW-0406">Ion transport</keyword>
<evidence type="ECO:0000256" key="5">
    <source>
        <dbReference type="ARBA" id="ARBA00023065"/>
    </source>
</evidence>
<proteinExistence type="predicted"/>
<evidence type="ECO:0000256" key="7">
    <source>
        <dbReference type="ARBA" id="ARBA00023173"/>
    </source>
</evidence>
<name>A0A239HGH7_9BACT</name>
<reference evidence="11 12" key="1">
    <citation type="submission" date="2017-06" db="EMBL/GenBank/DDBJ databases">
        <authorList>
            <person name="Kim H.J."/>
            <person name="Triplett B.A."/>
        </authorList>
    </citation>
    <scope>NUCLEOTIDE SEQUENCE [LARGE SCALE GENOMIC DNA]</scope>
    <source>
        <strain evidence="11 12">DSM 18704</strain>
    </source>
</reference>
<dbReference type="SUPFAM" id="SSF81340">
    <property type="entry name" value="Clc chloride channel"/>
    <property type="match status" value="1"/>
</dbReference>
<evidence type="ECO:0000256" key="6">
    <source>
        <dbReference type="ARBA" id="ARBA00023136"/>
    </source>
</evidence>
<keyword evidence="2" id="KW-0813">Transport</keyword>
<feature type="transmembrane region" description="Helical" evidence="10">
    <location>
        <begin position="63"/>
        <end position="84"/>
    </location>
</feature>
<keyword evidence="6 10" id="KW-0472">Membrane</keyword>
<comment type="subcellular location">
    <subcellularLocation>
        <location evidence="1">Membrane</location>
        <topology evidence="1">Multi-pass membrane protein</topology>
    </subcellularLocation>
</comment>
<dbReference type="Gene3D" id="1.10.3080.10">
    <property type="entry name" value="Clc chloride channel"/>
    <property type="match status" value="1"/>
</dbReference>
<organism evidence="11 12">
    <name type="scientific">Granulicella rosea</name>
    <dbReference type="NCBI Taxonomy" id="474952"/>
    <lineage>
        <taxon>Bacteria</taxon>
        <taxon>Pseudomonadati</taxon>
        <taxon>Acidobacteriota</taxon>
        <taxon>Terriglobia</taxon>
        <taxon>Terriglobales</taxon>
        <taxon>Acidobacteriaceae</taxon>
        <taxon>Granulicella</taxon>
    </lineage>
</organism>
<keyword evidence="12" id="KW-1185">Reference proteome</keyword>
<evidence type="ECO:0000256" key="3">
    <source>
        <dbReference type="ARBA" id="ARBA00022692"/>
    </source>
</evidence>
<feature type="transmembrane region" description="Helical" evidence="10">
    <location>
        <begin position="163"/>
        <end position="182"/>
    </location>
</feature>
<dbReference type="PANTHER" id="PTHR43427">
    <property type="entry name" value="CHLORIDE CHANNEL PROTEIN CLC-E"/>
    <property type="match status" value="1"/>
</dbReference>
<protein>
    <submittedName>
        <fullName evidence="11">Voltage gated chloride channel</fullName>
    </submittedName>
</protein>
<evidence type="ECO:0000256" key="9">
    <source>
        <dbReference type="ARBA" id="ARBA00023303"/>
    </source>
</evidence>
<keyword evidence="7" id="KW-0869">Chloride channel</keyword>
<feature type="transmembrane region" description="Helical" evidence="10">
    <location>
        <begin position="12"/>
        <end position="43"/>
    </location>
</feature>